<organism evidence="2 3">
    <name type="scientific">Salipiger profundus</name>
    <dbReference type="NCBI Taxonomy" id="1229727"/>
    <lineage>
        <taxon>Bacteria</taxon>
        <taxon>Pseudomonadati</taxon>
        <taxon>Pseudomonadota</taxon>
        <taxon>Alphaproteobacteria</taxon>
        <taxon>Rhodobacterales</taxon>
        <taxon>Roseobacteraceae</taxon>
        <taxon>Salipiger</taxon>
    </lineage>
</organism>
<name>A0A1U7DA76_9RHOB</name>
<evidence type="ECO:0000313" key="2">
    <source>
        <dbReference type="EMBL" id="APX25039.1"/>
    </source>
</evidence>
<dbReference type="KEGG" id="tpro:Ga0080559_TMP4243"/>
<sequence>MGKGFLAGAVMGTAVSILGAGVVAVVVGPPERQPASPEVATDTTAPSIAEPDAPGAPGVSAPEVSEAETMEKPSAPVPDVLPENAPVASDAPPAPEDPEPEAAPSRMAPTTPATSRDEPAAPAAPSSEPAPLAETGDTPPETVTELTPPLEPVEPDEAPSVGDVALGEVPKRAETASPAVAGAESAPVESSSDTPPEMVTAVDAPETPAAPETGTPDARIDMAAPDRAEATAPIAPASDVTPDLATVTPEPPLPAQRPEAPDTVSPVEDAPAPPEPEVQGAESAQETASARPAIGTPARSLLERDSASSSRLPSIGDTPEDTEAAPEAEAQDKPPLERFAADVDVAADEPRMAIVLIDDGVGPLGPDTVGEFPFPVSFAISPSHPDPAAAARGYRGRGFEVLAVAGAPEGAQASDVEVSLGGALDAVPEAVAVLEDPDMGLQASRAVSEQAAQILLASGHGLLMLPNGLNTGQALALREGVPSATVFRDFDGEGQDPRVMRRFLDQAAFKARQEGAVVMMGRLRADTVSALLLWGLQDRATSVAMVPISVVLRESLADD</sequence>
<dbReference type="Gene3D" id="3.20.20.370">
    <property type="entry name" value="Glycoside hydrolase/deacetylase"/>
    <property type="match status" value="1"/>
</dbReference>
<protein>
    <recommendedName>
        <fullName evidence="4">Divergent polysaccharide deacetylase</fullName>
    </recommendedName>
</protein>
<dbReference type="SUPFAM" id="SSF88713">
    <property type="entry name" value="Glycoside hydrolase/deacetylase"/>
    <property type="match status" value="1"/>
</dbReference>
<dbReference type="RefSeq" id="WP_076624715.1">
    <property type="nucleotide sequence ID" value="NZ_BMEW01000006.1"/>
</dbReference>
<dbReference type="AlphaFoldDB" id="A0A1U7DA76"/>
<evidence type="ECO:0000256" key="1">
    <source>
        <dbReference type="SAM" id="MobiDB-lite"/>
    </source>
</evidence>
<feature type="compositionally biased region" description="Low complexity" evidence="1">
    <location>
        <begin position="120"/>
        <end position="148"/>
    </location>
</feature>
<keyword evidence="3" id="KW-1185">Reference proteome</keyword>
<proteinExistence type="predicted"/>
<evidence type="ECO:0008006" key="4">
    <source>
        <dbReference type="Google" id="ProtNLM"/>
    </source>
</evidence>
<dbReference type="STRING" id="1229727.Ga0080559_TMP4243"/>
<gene>
    <name evidence="2" type="ORF">Ga0080559_TMP4243</name>
</gene>
<feature type="compositionally biased region" description="Basic and acidic residues" evidence="1">
    <location>
        <begin position="218"/>
        <end position="229"/>
    </location>
</feature>
<feature type="compositionally biased region" description="Low complexity" evidence="1">
    <location>
        <begin position="199"/>
        <end position="217"/>
    </location>
</feature>
<dbReference type="Proteomes" id="UP000186559">
    <property type="component" value="Chromosome"/>
</dbReference>
<dbReference type="EMBL" id="CP014796">
    <property type="protein sequence ID" value="APX25039.1"/>
    <property type="molecule type" value="Genomic_DNA"/>
</dbReference>
<reference evidence="2 3" key="1">
    <citation type="submission" date="2016-03" db="EMBL/GenBank/DDBJ databases">
        <title>Deep-sea bacteria in the southern Pacific.</title>
        <authorList>
            <person name="Tang K."/>
        </authorList>
    </citation>
    <scope>NUCLEOTIDE SEQUENCE [LARGE SCALE GENOMIC DNA]</scope>
    <source>
        <strain evidence="2 3">JLT2016</strain>
    </source>
</reference>
<dbReference type="InterPro" id="IPR011330">
    <property type="entry name" value="Glyco_hydro/deAcase_b/a-brl"/>
</dbReference>
<accession>A0A1U7DA76</accession>
<dbReference type="CDD" id="cd10936">
    <property type="entry name" value="CE4_DAC2"/>
    <property type="match status" value="1"/>
</dbReference>
<dbReference type="InterPro" id="IPR006837">
    <property type="entry name" value="Divergent_DAC"/>
</dbReference>
<dbReference type="Pfam" id="PF04748">
    <property type="entry name" value="Polysacc_deac_2"/>
    <property type="match status" value="1"/>
</dbReference>
<feature type="region of interest" description="Disordered" evidence="1">
    <location>
        <begin position="30"/>
        <end position="337"/>
    </location>
</feature>
<dbReference type="OrthoDB" id="7658418at2"/>
<evidence type="ECO:0000313" key="3">
    <source>
        <dbReference type="Proteomes" id="UP000186559"/>
    </source>
</evidence>
<dbReference type="GO" id="GO:0005975">
    <property type="term" value="P:carbohydrate metabolic process"/>
    <property type="evidence" value="ECO:0007669"/>
    <property type="project" value="InterPro"/>
</dbReference>